<name>A0A559KIU6_9BACL</name>
<dbReference type="GO" id="GO:0003700">
    <property type="term" value="F:DNA-binding transcription factor activity"/>
    <property type="evidence" value="ECO:0007669"/>
    <property type="project" value="InterPro"/>
</dbReference>
<keyword evidence="1" id="KW-0805">Transcription regulation</keyword>
<dbReference type="InterPro" id="IPR018060">
    <property type="entry name" value="HTH_AraC"/>
</dbReference>
<dbReference type="PANTHER" id="PTHR43280:SF30">
    <property type="entry name" value="MMSAB OPERON REGULATORY PROTEIN"/>
    <property type="match status" value="1"/>
</dbReference>
<dbReference type="EMBL" id="VNJI01000001">
    <property type="protein sequence ID" value="TVY11998.1"/>
    <property type="molecule type" value="Genomic_DNA"/>
</dbReference>
<dbReference type="PROSITE" id="PS01124">
    <property type="entry name" value="HTH_ARAC_FAMILY_2"/>
    <property type="match status" value="1"/>
</dbReference>
<dbReference type="Proteomes" id="UP000317036">
    <property type="component" value="Unassembled WGS sequence"/>
</dbReference>
<dbReference type="Gene3D" id="1.10.10.60">
    <property type="entry name" value="Homeodomain-like"/>
    <property type="match status" value="1"/>
</dbReference>
<dbReference type="InterPro" id="IPR014710">
    <property type="entry name" value="RmlC-like_jellyroll"/>
</dbReference>
<evidence type="ECO:0000313" key="5">
    <source>
        <dbReference type="EMBL" id="TVY11998.1"/>
    </source>
</evidence>
<reference evidence="5 6" key="1">
    <citation type="submission" date="2019-07" db="EMBL/GenBank/DDBJ databases">
        <authorList>
            <person name="Kim J."/>
        </authorList>
    </citation>
    <scope>NUCLEOTIDE SEQUENCE [LARGE SCALE GENOMIC DNA]</scope>
    <source>
        <strain evidence="5 6">JC52</strain>
    </source>
</reference>
<keyword evidence="2" id="KW-0238">DNA-binding</keyword>
<dbReference type="GO" id="GO:0043565">
    <property type="term" value="F:sequence-specific DNA binding"/>
    <property type="evidence" value="ECO:0007669"/>
    <property type="project" value="InterPro"/>
</dbReference>
<accession>A0A559KIU6</accession>
<evidence type="ECO:0000256" key="3">
    <source>
        <dbReference type="ARBA" id="ARBA00023163"/>
    </source>
</evidence>
<dbReference type="Pfam" id="PF02311">
    <property type="entry name" value="AraC_binding"/>
    <property type="match status" value="1"/>
</dbReference>
<dbReference type="Pfam" id="PF12833">
    <property type="entry name" value="HTH_18"/>
    <property type="match status" value="1"/>
</dbReference>
<sequence length="353" mass="40918">MLDPLQRAHVVHPLLLFHKIHLTKKRLKLALACGILFARFKDSFLRGVTPNMPMQIQHIAFHDIRSRVLGADVYPFRPRAKIGPRLPYAHTFIYIKSGRGMLTIGQSEHRAEPHDLFYIEPGTVHSFAADSQDPMVHASVYVDLLWSTTPKLKGDKRLNEYRFEAYDPELSVDKVRFTTPPTLVFPAKIVVPAQAEWLDAYLSVIREFESVEATAPIRLRSLFEAFLTGFVHFLAHPFEPNDPRIRTIITWMQTHLTDVFRPAEWAATLNLSEAYVYELFRKETGDSPQQYFMRCRLEQAKTELRETNLSVTHIAEKLGFASVHYFSRQFSAHMDESPNQYRRRIRETSYTAT</sequence>
<dbReference type="InterPro" id="IPR037923">
    <property type="entry name" value="HTH-like"/>
</dbReference>
<dbReference type="AlphaFoldDB" id="A0A559KIU6"/>
<protein>
    <submittedName>
        <fullName evidence="5">Helix-turn-helix domain-containing protein</fullName>
    </submittedName>
</protein>
<organism evidence="5 6">
    <name type="scientific">Paenibacillus cremeus</name>
    <dbReference type="NCBI Taxonomy" id="2163881"/>
    <lineage>
        <taxon>Bacteria</taxon>
        <taxon>Bacillati</taxon>
        <taxon>Bacillota</taxon>
        <taxon>Bacilli</taxon>
        <taxon>Bacillales</taxon>
        <taxon>Paenibacillaceae</taxon>
        <taxon>Paenibacillus</taxon>
    </lineage>
</organism>
<feature type="domain" description="HTH araC/xylS-type" evidence="4">
    <location>
        <begin position="246"/>
        <end position="344"/>
    </location>
</feature>
<dbReference type="SUPFAM" id="SSF46689">
    <property type="entry name" value="Homeodomain-like"/>
    <property type="match status" value="2"/>
</dbReference>
<evidence type="ECO:0000256" key="2">
    <source>
        <dbReference type="ARBA" id="ARBA00023125"/>
    </source>
</evidence>
<dbReference type="PANTHER" id="PTHR43280">
    <property type="entry name" value="ARAC-FAMILY TRANSCRIPTIONAL REGULATOR"/>
    <property type="match status" value="1"/>
</dbReference>
<keyword evidence="6" id="KW-1185">Reference proteome</keyword>
<comment type="caution">
    <text evidence="5">The sequence shown here is derived from an EMBL/GenBank/DDBJ whole genome shotgun (WGS) entry which is preliminary data.</text>
</comment>
<dbReference type="Gene3D" id="2.60.120.10">
    <property type="entry name" value="Jelly Rolls"/>
    <property type="match status" value="1"/>
</dbReference>
<evidence type="ECO:0000259" key="4">
    <source>
        <dbReference type="PROSITE" id="PS01124"/>
    </source>
</evidence>
<dbReference type="SMART" id="SM00342">
    <property type="entry name" value="HTH_ARAC"/>
    <property type="match status" value="1"/>
</dbReference>
<dbReference type="SUPFAM" id="SSF51215">
    <property type="entry name" value="Regulatory protein AraC"/>
    <property type="match status" value="1"/>
</dbReference>
<gene>
    <name evidence="5" type="ORF">FPZ49_01605</name>
</gene>
<proteinExistence type="predicted"/>
<keyword evidence="3" id="KW-0804">Transcription</keyword>
<dbReference type="InterPro" id="IPR009057">
    <property type="entry name" value="Homeodomain-like_sf"/>
</dbReference>
<dbReference type="OrthoDB" id="2533861at2"/>
<dbReference type="InterPro" id="IPR003313">
    <property type="entry name" value="AraC-bd"/>
</dbReference>
<evidence type="ECO:0000313" key="6">
    <source>
        <dbReference type="Proteomes" id="UP000317036"/>
    </source>
</evidence>
<evidence type="ECO:0000256" key="1">
    <source>
        <dbReference type="ARBA" id="ARBA00023015"/>
    </source>
</evidence>